<feature type="non-terminal residue" evidence="1">
    <location>
        <position position="69"/>
    </location>
</feature>
<evidence type="ECO:0000313" key="1">
    <source>
        <dbReference type="EMBL" id="SER05028.1"/>
    </source>
</evidence>
<dbReference type="AlphaFoldDB" id="A0A1H9L134"/>
<sequence>MIDKEYNNILKKYHKLSDRHILVVETDMPYSVVLKVVNLSDKIRKAGNELVSLIRKNYEQLLRTKRYRK</sequence>
<reference evidence="1 2" key="1">
    <citation type="submission" date="2016-10" db="EMBL/GenBank/DDBJ databases">
        <authorList>
            <person name="de Groot N.N."/>
        </authorList>
    </citation>
    <scope>NUCLEOTIDE SEQUENCE [LARGE SCALE GENOMIC DNA]</scope>
    <source>
        <strain evidence="1 2">DSM 15827</strain>
    </source>
</reference>
<accession>A0A1H9L134</accession>
<proteinExistence type="predicted"/>
<dbReference type="Proteomes" id="UP000198556">
    <property type="component" value="Unassembled WGS sequence"/>
</dbReference>
<keyword evidence="2" id="KW-1185">Reference proteome</keyword>
<organism evidence="1 2">
    <name type="scientific">Granulicatella balaenopterae</name>
    <dbReference type="NCBI Taxonomy" id="137733"/>
    <lineage>
        <taxon>Bacteria</taxon>
        <taxon>Bacillati</taxon>
        <taxon>Bacillota</taxon>
        <taxon>Bacilli</taxon>
        <taxon>Lactobacillales</taxon>
        <taxon>Carnobacteriaceae</taxon>
        <taxon>Granulicatella</taxon>
    </lineage>
</organism>
<evidence type="ECO:0000313" key="2">
    <source>
        <dbReference type="Proteomes" id="UP000198556"/>
    </source>
</evidence>
<dbReference type="RefSeq" id="WP_218138921.1">
    <property type="nucleotide sequence ID" value="NZ_FOGF01000016.1"/>
</dbReference>
<gene>
    <name evidence="1" type="ORF">SAMN05421767_11640</name>
</gene>
<protein>
    <submittedName>
        <fullName evidence="1">Uncharacterized protein</fullName>
    </submittedName>
</protein>
<name>A0A1H9L134_9LACT</name>
<dbReference type="EMBL" id="FOGF01000016">
    <property type="protein sequence ID" value="SER05028.1"/>
    <property type="molecule type" value="Genomic_DNA"/>
</dbReference>